<feature type="non-terminal residue" evidence="1">
    <location>
        <position position="116"/>
    </location>
</feature>
<name>A0A0F8X231_9ZZZZ</name>
<comment type="caution">
    <text evidence="1">The sequence shown here is derived from an EMBL/GenBank/DDBJ whole genome shotgun (WGS) entry which is preliminary data.</text>
</comment>
<protein>
    <submittedName>
        <fullName evidence="1">Uncharacterized protein</fullName>
    </submittedName>
</protein>
<dbReference type="EMBL" id="LAZR01061732">
    <property type="protein sequence ID" value="KKK62983.1"/>
    <property type="molecule type" value="Genomic_DNA"/>
</dbReference>
<accession>A0A0F8X231</accession>
<dbReference type="AlphaFoldDB" id="A0A0F8X231"/>
<evidence type="ECO:0000313" key="1">
    <source>
        <dbReference type="EMBL" id="KKK62983.1"/>
    </source>
</evidence>
<gene>
    <name evidence="1" type="ORF">LCGC14_2998890</name>
</gene>
<proteinExistence type="predicted"/>
<reference evidence="1" key="1">
    <citation type="journal article" date="2015" name="Nature">
        <title>Complex archaea that bridge the gap between prokaryotes and eukaryotes.</title>
        <authorList>
            <person name="Spang A."/>
            <person name="Saw J.H."/>
            <person name="Jorgensen S.L."/>
            <person name="Zaremba-Niedzwiedzka K."/>
            <person name="Martijn J."/>
            <person name="Lind A.E."/>
            <person name="van Eijk R."/>
            <person name="Schleper C."/>
            <person name="Guy L."/>
            <person name="Ettema T.J."/>
        </authorList>
    </citation>
    <scope>NUCLEOTIDE SEQUENCE</scope>
</reference>
<organism evidence="1">
    <name type="scientific">marine sediment metagenome</name>
    <dbReference type="NCBI Taxonomy" id="412755"/>
    <lineage>
        <taxon>unclassified sequences</taxon>
        <taxon>metagenomes</taxon>
        <taxon>ecological metagenomes</taxon>
    </lineage>
</organism>
<sequence length="116" mass="13294">MSRNEIQNEIWGDMKLQPVPPEHTANIERMCAHIFDKLDQVGNDKIAAECTIEVVLADLQQKMFEHLDAFEGREAAQINVDFITLTALIRVAFNNPMWGTDALRLQLKQECRNILT</sequence>